<reference evidence="1 2" key="1">
    <citation type="journal article" date="2022" name="Genome Biol. Evol.">
        <title>The Spruce Budworm Genome: Reconstructing the Evolutionary History of Antifreeze Proteins.</title>
        <authorList>
            <person name="Beliveau C."/>
            <person name="Gagne P."/>
            <person name="Picq S."/>
            <person name="Vernygora O."/>
            <person name="Keeling C.I."/>
            <person name="Pinkney K."/>
            <person name="Doucet D."/>
            <person name="Wen F."/>
            <person name="Johnston J.S."/>
            <person name="Maaroufi H."/>
            <person name="Boyle B."/>
            <person name="Laroche J."/>
            <person name="Dewar K."/>
            <person name="Juretic N."/>
            <person name="Blackburn G."/>
            <person name="Nisole A."/>
            <person name="Brunet B."/>
            <person name="Brandao M."/>
            <person name="Lumley L."/>
            <person name="Duan J."/>
            <person name="Quan G."/>
            <person name="Lucarotti C.J."/>
            <person name="Roe A.D."/>
            <person name="Sperling F.A.H."/>
            <person name="Levesque R.C."/>
            <person name="Cusson M."/>
        </authorList>
    </citation>
    <scope>NUCLEOTIDE SEQUENCE [LARGE SCALE GENOMIC DNA]</scope>
    <source>
        <strain evidence="1">Glfc:IPQL:Cfum</strain>
    </source>
</reference>
<proteinExistence type="predicted"/>
<evidence type="ECO:0000313" key="1">
    <source>
        <dbReference type="EMBL" id="KAI8437981.1"/>
    </source>
</evidence>
<evidence type="ECO:0000313" key="2">
    <source>
        <dbReference type="Proteomes" id="UP001064048"/>
    </source>
</evidence>
<sequence>MEYFFLLIVLAIRTVSSDGTCVNMNSQISNSRCVDTTATNCYIDNSQVDTTTCTRSQYSGSNVMISTTTDCKISNSQILISTCTNSQFDGIYMTTSTIRDSRISGSGCSISTCTITGGIPATSTACKITGCSLSAM</sequence>
<comment type="caution">
    <text evidence="1">The sequence shown here is derived from an EMBL/GenBank/DDBJ whole genome shotgun (WGS) entry which is preliminary data.</text>
</comment>
<name>A0ACC0KN35_CHOFU</name>
<accession>A0ACC0KN35</accession>
<protein>
    <submittedName>
        <fullName evidence="1">Uncharacterized protein</fullName>
    </submittedName>
</protein>
<keyword evidence="2" id="KW-1185">Reference proteome</keyword>
<gene>
    <name evidence="1" type="ORF">MSG28_010639</name>
</gene>
<dbReference type="EMBL" id="CM046118">
    <property type="protein sequence ID" value="KAI8437981.1"/>
    <property type="molecule type" value="Genomic_DNA"/>
</dbReference>
<dbReference type="Proteomes" id="UP001064048">
    <property type="component" value="Chromosome 18"/>
</dbReference>
<organism evidence="1 2">
    <name type="scientific">Choristoneura fumiferana</name>
    <name type="common">Spruce budworm moth</name>
    <name type="synonym">Archips fumiferana</name>
    <dbReference type="NCBI Taxonomy" id="7141"/>
    <lineage>
        <taxon>Eukaryota</taxon>
        <taxon>Metazoa</taxon>
        <taxon>Ecdysozoa</taxon>
        <taxon>Arthropoda</taxon>
        <taxon>Hexapoda</taxon>
        <taxon>Insecta</taxon>
        <taxon>Pterygota</taxon>
        <taxon>Neoptera</taxon>
        <taxon>Endopterygota</taxon>
        <taxon>Lepidoptera</taxon>
        <taxon>Glossata</taxon>
        <taxon>Ditrysia</taxon>
        <taxon>Tortricoidea</taxon>
        <taxon>Tortricidae</taxon>
        <taxon>Tortricinae</taxon>
        <taxon>Choristoneura</taxon>
    </lineage>
</organism>